<comment type="caution">
    <text evidence="1">The sequence shown here is derived from an EMBL/GenBank/DDBJ whole genome shotgun (WGS) entry which is preliminary data.</text>
</comment>
<sequence length="121" mass="14006">MAGDTLRGQQAKLRIYLENSDSTTNFDAMQVKTRLSKIKDLWSEYFDAEMQIESMQEDEGVEAEDDSFEENYFNSVTRAQKMLKAHSSQVPEQADSRNSVNLSLTYPLKRRFLSKQIRGIQ</sequence>
<proteinExistence type="predicted"/>
<dbReference type="AlphaFoldDB" id="A0AAW1NL36"/>
<dbReference type="EMBL" id="JASPKY010000001">
    <property type="protein sequence ID" value="KAK9759250.1"/>
    <property type="molecule type" value="Genomic_DNA"/>
</dbReference>
<reference evidence="1 2" key="1">
    <citation type="journal article" date="2024" name="BMC Genomics">
        <title>De novo assembly and annotation of Popillia japonica's genome with initial clues to its potential as an invasive pest.</title>
        <authorList>
            <person name="Cucini C."/>
            <person name="Boschi S."/>
            <person name="Funari R."/>
            <person name="Cardaioli E."/>
            <person name="Iannotti N."/>
            <person name="Marturano G."/>
            <person name="Paoli F."/>
            <person name="Bruttini M."/>
            <person name="Carapelli A."/>
            <person name="Frati F."/>
            <person name="Nardi F."/>
        </authorList>
    </citation>
    <scope>NUCLEOTIDE SEQUENCE [LARGE SCALE GENOMIC DNA]</scope>
    <source>
        <strain evidence="1">DMR45628</strain>
    </source>
</reference>
<accession>A0AAW1NL36</accession>
<protein>
    <submittedName>
        <fullName evidence="1">Uncharacterized protein</fullName>
    </submittedName>
</protein>
<keyword evidence="2" id="KW-1185">Reference proteome</keyword>
<dbReference type="Proteomes" id="UP001458880">
    <property type="component" value="Unassembled WGS sequence"/>
</dbReference>
<gene>
    <name evidence="1" type="ORF">QE152_g71</name>
</gene>
<evidence type="ECO:0000313" key="2">
    <source>
        <dbReference type="Proteomes" id="UP001458880"/>
    </source>
</evidence>
<name>A0AAW1NL36_POPJA</name>
<evidence type="ECO:0000313" key="1">
    <source>
        <dbReference type="EMBL" id="KAK9759250.1"/>
    </source>
</evidence>
<organism evidence="1 2">
    <name type="scientific">Popillia japonica</name>
    <name type="common">Japanese beetle</name>
    <dbReference type="NCBI Taxonomy" id="7064"/>
    <lineage>
        <taxon>Eukaryota</taxon>
        <taxon>Metazoa</taxon>
        <taxon>Ecdysozoa</taxon>
        <taxon>Arthropoda</taxon>
        <taxon>Hexapoda</taxon>
        <taxon>Insecta</taxon>
        <taxon>Pterygota</taxon>
        <taxon>Neoptera</taxon>
        <taxon>Endopterygota</taxon>
        <taxon>Coleoptera</taxon>
        <taxon>Polyphaga</taxon>
        <taxon>Scarabaeiformia</taxon>
        <taxon>Scarabaeidae</taxon>
        <taxon>Rutelinae</taxon>
        <taxon>Popillia</taxon>
    </lineage>
</organism>